<dbReference type="Proteomes" id="UP000826050">
    <property type="component" value="Chromosome"/>
</dbReference>
<keyword evidence="3" id="KW-1185">Reference proteome</keyword>
<dbReference type="EMBL" id="CP049362">
    <property type="protein sequence ID" value="QXX79469.1"/>
    <property type="molecule type" value="Genomic_DNA"/>
</dbReference>
<proteinExistence type="predicted"/>
<keyword evidence="1" id="KW-0732">Signal</keyword>
<reference evidence="2 3" key="1">
    <citation type="submission" date="2020-02" db="EMBL/GenBank/DDBJ databases">
        <title>Partial ammonium oxidation to N2 by heterotrophic bacteria.</title>
        <authorList>
            <person name="Wu M."/>
        </authorList>
    </citation>
    <scope>NUCLEOTIDE SEQUENCE [LARGE SCALE GENOMIC DNA]</scope>
    <source>
        <strain evidence="2 3">HO-1</strain>
    </source>
</reference>
<dbReference type="PROSITE" id="PS51257">
    <property type="entry name" value="PROKAR_LIPOPROTEIN"/>
    <property type="match status" value="1"/>
</dbReference>
<accession>A0ABX8SUU7</accession>
<evidence type="ECO:0000256" key="1">
    <source>
        <dbReference type="SAM" id="SignalP"/>
    </source>
</evidence>
<organism evidence="2 3">
    <name type="scientific">Alcaligenes ammonioxydans</name>
    <dbReference type="NCBI Taxonomy" id="2582914"/>
    <lineage>
        <taxon>Bacteria</taxon>
        <taxon>Pseudomonadati</taxon>
        <taxon>Pseudomonadota</taxon>
        <taxon>Betaproteobacteria</taxon>
        <taxon>Burkholderiales</taxon>
        <taxon>Alcaligenaceae</taxon>
        <taxon>Alcaligenes</taxon>
    </lineage>
</organism>
<gene>
    <name evidence="2" type="ORF">FE795_10880</name>
</gene>
<sequence>MKCVVLPLVLLMAGCVLQTGGRQAEQAWFDEAFVLDSAEQRSESVTQSVGKPWLLGDAVPLRKKPVMPAVLRPGQTFSFSLEEPLPSLDELARRLSALSDLSVTISPEARLPLAHFLPRLNVNEEALEPAPRGGLVFEQLRLSDLLDQIAAVYSLSWRLHAGRIELYRIETRHFDLPVAATEQHVRSAQAADRGGVGDTVLDRGQDEGRGRSAAAYLQDMTEMFLSRAGKVRVLGHPPHALLVTDTPARLSALGLALKQQSELWHRYGMLPGKTQLKGGR</sequence>
<evidence type="ECO:0000313" key="3">
    <source>
        <dbReference type="Proteomes" id="UP000826050"/>
    </source>
</evidence>
<name>A0ABX8SUU7_9BURK</name>
<feature type="chain" id="PRO_5045737910" evidence="1">
    <location>
        <begin position="19"/>
        <end position="280"/>
    </location>
</feature>
<dbReference type="RefSeq" id="WP_131070671.1">
    <property type="nucleotide sequence ID" value="NZ_CP049362.1"/>
</dbReference>
<protein>
    <submittedName>
        <fullName evidence="2">Uncharacterized protein</fullName>
    </submittedName>
</protein>
<feature type="signal peptide" evidence="1">
    <location>
        <begin position="1"/>
        <end position="18"/>
    </location>
</feature>
<evidence type="ECO:0000313" key="2">
    <source>
        <dbReference type="EMBL" id="QXX79469.1"/>
    </source>
</evidence>